<dbReference type="Proteomes" id="UP001240150">
    <property type="component" value="Chromosome"/>
</dbReference>
<keyword evidence="3" id="KW-1185">Reference proteome</keyword>
<evidence type="ECO:0008006" key="4">
    <source>
        <dbReference type="Google" id="ProtNLM"/>
    </source>
</evidence>
<reference evidence="2 3" key="1">
    <citation type="submission" date="2023-06" db="EMBL/GenBank/DDBJ databases">
        <authorList>
            <person name="Yushchuk O."/>
            <person name="Binda E."/>
            <person name="Ruckert-Reed C."/>
            <person name="Fedorenko V."/>
            <person name="Kalinowski J."/>
            <person name="Marinelli F."/>
        </authorList>
    </citation>
    <scope>NUCLEOTIDE SEQUENCE [LARGE SCALE GENOMIC DNA]</scope>
    <source>
        <strain evidence="2 3">NRRL 3884</strain>
    </source>
</reference>
<organism evidence="2 3">
    <name type="scientific">Actinoplanes oblitus</name>
    <dbReference type="NCBI Taxonomy" id="3040509"/>
    <lineage>
        <taxon>Bacteria</taxon>
        <taxon>Bacillati</taxon>
        <taxon>Actinomycetota</taxon>
        <taxon>Actinomycetes</taxon>
        <taxon>Micromonosporales</taxon>
        <taxon>Micromonosporaceae</taxon>
        <taxon>Actinoplanes</taxon>
    </lineage>
</organism>
<proteinExistence type="predicted"/>
<dbReference type="RefSeq" id="WP_284921220.1">
    <property type="nucleotide sequence ID" value="NZ_CP126980.1"/>
</dbReference>
<accession>A0ABY8WQR5</accession>
<dbReference type="EMBL" id="CP126980">
    <property type="protein sequence ID" value="WIM99782.1"/>
    <property type="molecule type" value="Genomic_DNA"/>
</dbReference>
<evidence type="ECO:0000256" key="1">
    <source>
        <dbReference type="SAM" id="MobiDB-lite"/>
    </source>
</evidence>
<protein>
    <recommendedName>
        <fullName evidence="4">Ig-like domain-containing protein</fullName>
    </recommendedName>
</protein>
<sequence length="188" mass="19835">MRRRWFIAVLCAMVVLAVIAGIALSRMRHPRDSAAPRVSVSATAGSEPDVTASPEPDVTATHRPRSVPTHHVTAAPIVTATTDGPAIAYFRVTGKPSCPSGTNQAPHPGDPVTLEWKVTGADKTTLSVDGPGVYAEYRAKDSATLTFSCGGDPGAYQTHTYLLTAITPDGTRTKKLTVQAKINEITTV</sequence>
<evidence type="ECO:0000313" key="2">
    <source>
        <dbReference type="EMBL" id="WIM99782.1"/>
    </source>
</evidence>
<name>A0ABY8WQR5_9ACTN</name>
<evidence type="ECO:0000313" key="3">
    <source>
        <dbReference type="Proteomes" id="UP001240150"/>
    </source>
</evidence>
<gene>
    <name evidence="2" type="ORF">ACTOB_003446</name>
</gene>
<feature type="region of interest" description="Disordered" evidence="1">
    <location>
        <begin position="30"/>
        <end position="67"/>
    </location>
</feature>